<evidence type="ECO:0000256" key="1">
    <source>
        <dbReference type="SAM" id="MobiDB-lite"/>
    </source>
</evidence>
<feature type="compositionally biased region" description="Basic and acidic residues" evidence="1">
    <location>
        <begin position="49"/>
        <end position="79"/>
    </location>
</feature>
<keyword evidence="3" id="KW-1185">Reference proteome</keyword>
<gene>
    <name evidence="2" type="ORF">CBR_g89516</name>
</gene>
<organism evidence="2 3">
    <name type="scientific">Chara braunii</name>
    <name type="common">Braun's stonewort</name>
    <dbReference type="NCBI Taxonomy" id="69332"/>
    <lineage>
        <taxon>Eukaryota</taxon>
        <taxon>Viridiplantae</taxon>
        <taxon>Streptophyta</taxon>
        <taxon>Charophyceae</taxon>
        <taxon>Charales</taxon>
        <taxon>Characeae</taxon>
        <taxon>Chara</taxon>
    </lineage>
</organism>
<sequence>MATWQWPTAGFCGYPSRAILNAPLRAAVGLVTAGVQRDGTLVRDTRARGRHQEPLHLTEANGGERRRTEANGGERRRTEANVVAALNSGLGLE</sequence>
<name>A0A388JKS5_CHABU</name>
<dbReference type="Proteomes" id="UP000265515">
    <property type="component" value="Unassembled WGS sequence"/>
</dbReference>
<dbReference type="Gramene" id="GBG45776">
    <property type="protein sequence ID" value="GBG45776"/>
    <property type="gene ID" value="CBR_g89516"/>
</dbReference>
<accession>A0A388JKS5</accession>
<dbReference type="EMBL" id="BFEA01010369">
    <property type="protein sequence ID" value="GBG45776.1"/>
    <property type="molecule type" value="Genomic_DNA"/>
</dbReference>
<comment type="caution">
    <text evidence="2">The sequence shown here is derived from an EMBL/GenBank/DDBJ whole genome shotgun (WGS) entry which is preliminary data.</text>
</comment>
<feature type="region of interest" description="Disordered" evidence="1">
    <location>
        <begin position="49"/>
        <end position="93"/>
    </location>
</feature>
<evidence type="ECO:0000313" key="3">
    <source>
        <dbReference type="Proteomes" id="UP000265515"/>
    </source>
</evidence>
<dbReference type="AlphaFoldDB" id="A0A388JKS5"/>
<protein>
    <submittedName>
        <fullName evidence="2">Uncharacterized protein</fullName>
    </submittedName>
</protein>
<reference evidence="2 3" key="1">
    <citation type="journal article" date="2018" name="Cell">
        <title>The Chara Genome: Secondary Complexity and Implications for Plant Terrestrialization.</title>
        <authorList>
            <person name="Nishiyama T."/>
            <person name="Sakayama H."/>
            <person name="Vries J.D."/>
            <person name="Buschmann H."/>
            <person name="Saint-Marcoux D."/>
            <person name="Ullrich K.K."/>
            <person name="Haas F.B."/>
            <person name="Vanderstraeten L."/>
            <person name="Becker D."/>
            <person name="Lang D."/>
            <person name="Vosolsobe S."/>
            <person name="Rombauts S."/>
            <person name="Wilhelmsson P.K.I."/>
            <person name="Janitza P."/>
            <person name="Kern R."/>
            <person name="Heyl A."/>
            <person name="Rumpler F."/>
            <person name="Villalobos L.I.A.C."/>
            <person name="Clay J.M."/>
            <person name="Skokan R."/>
            <person name="Toyoda A."/>
            <person name="Suzuki Y."/>
            <person name="Kagoshima H."/>
            <person name="Schijlen E."/>
            <person name="Tajeshwar N."/>
            <person name="Catarino B."/>
            <person name="Hetherington A.J."/>
            <person name="Saltykova A."/>
            <person name="Bonnot C."/>
            <person name="Breuninger H."/>
            <person name="Symeonidi A."/>
            <person name="Radhakrishnan G.V."/>
            <person name="Van Nieuwerburgh F."/>
            <person name="Deforce D."/>
            <person name="Chang C."/>
            <person name="Karol K.G."/>
            <person name="Hedrich R."/>
            <person name="Ulvskov P."/>
            <person name="Glockner G."/>
            <person name="Delwiche C.F."/>
            <person name="Petrasek J."/>
            <person name="Van de Peer Y."/>
            <person name="Friml J."/>
            <person name="Beilby M."/>
            <person name="Dolan L."/>
            <person name="Kohara Y."/>
            <person name="Sugano S."/>
            <person name="Fujiyama A."/>
            <person name="Delaux P.-M."/>
            <person name="Quint M."/>
            <person name="TheiBen G."/>
            <person name="Hagemann M."/>
            <person name="Harholt J."/>
            <person name="Dunand C."/>
            <person name="Zachgo S."/>
            <person name="Langdale J."/>
            <person name="Maumus F."/>
            <person name="Straeten D.V.D."/>
            <person name="Gould S.B."/>
            <person name="Rensing S.A."/>
        </authorList>
    </citation>
    <scope>NUCLEOTIDE SEQUENCE [LARGE SCALE GENOMIC DNA]</scope>
    <source>
        <strain evidence="2 3">S276</strain>
    </source>
</reference>
<evidence type="ECO:0000313" key="2">
    <source>
        <dbReference type="EMBL" id="GBG45776.1"/>
    </source>
</evidence>
<proteinExistence type="predicted"/>